<dbReference type="VEuPathDB" id="FungiDB:RhiirA1_212928"/>
<proteinExistence type="predicted"/>
<dbReference type="GO" id="GO:0004672">
    <property type="term" value="F:protein kinase activity"/>
    <property type="evidence" value="ECO:0007669"/>
    <property type="project" value="InterPro"/>
</dbReference>
<dbReference type="GO" id="GO:0005524">
    <property type="term" value="F:ATP binding"/>
    <property type="evidence" value="ECO:0007669"/>
    <property type="project" value="InterPro"/>
</dbReference>
<dbReference type="InterPro" id="IPR051726">
    <property type="entry name" value="Chitin_Synth_Reg"/>
</dbReference>
<dbReference type="InterPro" id="IPR001245">
    <property type="entry name" value="Ser-Thr/Tyr_kinase_cat_dom"/>
</dbReference>
<dbReference type="SUPFAM" id="SSF56112">
    <property type="entry name" value="Protein kinase-like (PK-like)"/>
    <property type="match status" value="1"/>
</dbReference>
<evidence type="ECO:0000313" key="3">
    <source>
        <dbReference type="EMBL" id="PKC64841.1"/>
    </source>
</evidence>
<reference evidence="3 4" key="1">
    <citation type="submission" date="2017-10" db="EMBL/GenBank/DDBJ databases">
        <title>Extensive intraspecific genome diversity in a model arbuscular mycorrhizal fungus.</title>
        <authorList>
            <person name="Chen E.C.H."/>
            <person name="Morin E."/>
            <person name="Baudet D."/>
            <person name="Noel J."/>
            <person name="Ndikumana S."/>
            <person name="Charron P."/>
            <person name="St-Onge C."/>
            <person name="Giorgi J."/>
            <person name="Grigoriev I.V."/>
            <person name="Roux C."/>
            <person name="Martin F.M."/>
            <person name="Corradi N."/>
        </authorList>
    </citation>
    <scope>NUCLEOTIDE SEQUENCE [LARGE SCALE GENOMIC DNA]</scope>
    <source>
        <strain evidence="3 4">A1</strain>
    </source>
</reference>
<reference evidence="3 4" key="2">
    <citation type="submission" date="2017-10" db="EMBL/GenBank/DDBJ databases">
        <title>Genome analyses suggest a sexual origin of heterokaryosis in a supposedly ancient asexual fungus.</title>
        <authorList>
            <person name="Corradi N."/>
            <person name="Sedzielewska K."/>
            <person name="Noel J."/>
            <person name="Charron P."/>
            <person name="Farinelli L."/>
            <person name="Marton T."/>
            <person name="Kruger M."/>
            <person name="Pelin A."/>
            <person name="Brachmann A."/>
            <person name="Corradi N."/>
        </authorList>
    </citation>
    <scope>NUCLEOTIDE SEQUENCE [LARGE SCALE GENOMIC DNA]</scope>
    <source>
        <strain evidence="3 4">A1</strain>
    </source>
</reference>
<dbReference type="Gene3D" id="1.25.40.10">
    <property type="entry name" value="Tetratricopeptide repeat domain"/>
    <property type="match status" value="1"/>
</dbReference>
<dbReference type="Proteomes" id="UP000232688">
    <property type="component" value="Unassembled WGS sequence"/>
</dbReference>
<dbReference type="SMART" id="SM00671">
    <property type="entry name" value="SEL1"/>
    <property type="match status" value="3"/>
</dbReference>
<dbReference type="AlphaFoldDB" id="A0A2N0RNF9"/>
<evidence type="ECO:0000313" key="4">
    <source>
        <dbReference type="Proteomes" id="UP000232688"/>
    </source>
</evidence>
<comment type="caution">
    <text evidence="3">The sequence shown here is derived from an EMBL/GenBank/DDBJ whole genome shotgun (WGS) entry which is preliminary data.</text>
</comment>
<dbReference type="Gene3D" id="1.10.510.10">
    <property type="entry name" value="Transferase(Phosphotransferase) domain 1"/>
    <property type="match status" value="1"/>
</dbReference>
<dbReference type="SUPFAM" id="SSF81901">
    <property type="entry name" value="HCP-like"/>
    <property type="match status" value="1"/>
</dbReference>
<name>A0A2N0RNF9_9GLOM</name>
<protein>
    <submittedName>
        <fullName evidence="3">HCP-like protein</fullName>
    </submittedName>
</protein>
<dbReference type="EMBL" id="LLXH01000598">
    <property type="protein sequence ID" value="PKC64841.1"/>
    <property type="molecule type" value="Genomic_DNA"/>
</dbReference>
<dbReference type="InterPro" id="IPR011009">
    <property type="entry name" value="Kinase-like_dom_sf"/>
</dbReference>
<dbReference type="PANTHER" id="PTHR46430:SF1">
    <property type="entry name" value="CHITIN SYNTHASE REGULATOR SKT5-RELATED"/>
    <property type="match status" value="1"/>
</dbReference>
<dbReference type="InterPro" id="IPR011990">
    <property type="entry name" value="TPR-like_helical_dom_sf"/>
</dbReference>
<dbReference type="InterPro" id="IPR000719">
    <property type="entry name" value="Prot_kinase_dom"/>
</dbReference>
<feature type="domain" description="Protein kinase" evidence="2">
    <location>
        <begin position="1"/>
        <end position="119"/>
    </location>
</feature>
<gene>
    <name evidence="3" type="ORF">RhiirA1_212928</name>
</gene>
<dbReference type="VEuPathDB" id="FungiDB:RhiirFUN_019018"/>
<dbReference type="VEuPathDB" id="FungiDB:FUN_020088"/>
<dbReference type="Pfam" id="PF07714">
    <property type="entry name" value="PK_Tyr_Ser-Thr"/>
    <property type="match status" value="1"/>
</dbReference>
<organism evidence="3 4">
    <name type="scientific">Rhizophagus irregularis</name>
    <dbReference type="NCBI Taxonomy" id="588596"/>
    <lineage>
        <taxon>Eukaryota</taxon>
        <taxon>Fungi</taxon>
        <taxon>Fungi incertae sedis</taxon>
        <taxon>Mucoromycota</taxon>
        <taxon>Glomeromycotina</taxon>
        <taxon>Glomeromycetes</taxon>
        <taxon>Glomerales</taxon>
        <taxon>Glomeraceae</taxon>
        <taxon>Rhizophagus</taxon>
    </lineage>
</organism>
<dbReference type="PANTHER" id="PTHR46430">
    <property type="entry name" value="PROTEIN SKT5-RELATED"/>
    <property type="match status" value="1"/>
</dbReference>
<evidence type="ECO:0000256" key="1">
    <source>
        <dbReference type="ARBA" id="ARBA00022737"/>
    </source>
</evidence>
<keyword evidence="1" id="KW-0677">Repeat</keyword>
<evidence type="ECO:0000259" key="2">
    <source>
        <dbReference type="PROSITE" id="PS50011"/>
    </source>
</evidence>
<sequence length="322" mass="36907">MAGRIEDGRWLAPEKLIDPKYRYDHKCEIFSFGMLLWELTFERKPYEDMELEDILDHVISGEREKIQFENSLALPDSSDAKIQKGFEEIIKEAWNQDPNIRISITKLLIQLDDLSKKYVKPGCSPGLEPQEIANFDIPSNSLNDKGDEIPDDVDFSNIDVDFEPLIPISEGVKAYKEKNHEKAWKCFNEQAENQNSLGKYWKAFYLWGGLFNQKDKLAALALYKEAADDGITDAQYRYAFALLDKDIKSKIQTNSKEESVKYLRIAAENGSGSAQFQIGEGYYNGNLGYAQNLEMAKLWYKRAALKDDKKAKERLKALGVND</sequence>
<accession>A0A2N0RNF9</accession>
<dbReference type="PROSITE" id="PS50011">
    <property type="entry name" value="PROTEIN_KINASE_DOM"/>
    <property type="match status" value="1"/>
</dbReference>
<dbReference type="InterPro" id="IPR006597">
    <property type="entry name" value="Sel1-like"/>
</dbReference>